<dbReference type="Pfam" id="PF25769">
    <property type="entry name" value="PLK4_bind_CEP152"/>
    <property type="match status" value="1"/>
</dbReference>
<accession>A0A8C5Q5I4</accession>
<evidence type="ECO:0000256" key="1">
    <source>
        <dbReference type="SAM" id="Coils"/>
    </source>
</evidence>
<feature type="coiled-coil region" evidence="1">
    <location>
        <begin position="723"/>
        <end position="757"/>
    </location>
</feature>
<dbReference type="Proteomes" id="UP000694569">
    <property type="component" value="Unplaced"/>
</dbReference>
<feature type="compositionally biased region" description="Polar residues" evidence="2">
    <location>
        <begin position="77"/>
        <end position="91"/>
    </location>
</feature>
<dbReference type="Pfam" id="PF25770">
    <property type="entry name" value="CC_CEP63-bind_CEP152"/>
    <property type="match status" value="1"/>
</dbReference>
<feature type="region of interest" description="Disordered" evidence="2">
    <location>
        <begin position="1645"/>
        <end position="1734"/>
    </location>
</feature>
<feature type="region of interest" description="Disordered" evidence="2">
    <location>
        <begin position="1445"/>
        <end position="1508"/>
    </location>
</feature>
<dbReference type="PANTHER" id="PTHR10337">
    <property type="entry name" value="SHC TRANSFORMING PROTEIN"/>
    <property type="match status" value="1"/>
</dbReference>
<feature type="coiled-coil region" evidence="1">
    <location>
        <begin position="558"/>
        <end position="680"/>
    </location>
</feature>
<gene>
    <name evidence="4" type="primary">CEP152</name>
</gene>
<dbReference type="InterPro" id="IPR057664">
    <property type="entry name" value="CEP152_PLK4_bind"/>
</dbReference>
<feature type="coiled-coil region" evidence="1">
    <location>
        <begin position="1245"/>
        <end position="1307"/>
    </location>
</feature>
<dbReference type="GO" id="GO:0007099">
    <property type="term" value="P:centriole replication"/>
    <property type="evidence" value="ECO:0007669"/>
    <property type="project" value="TreeGrafter"/>
</dbReference>
<feature type="compositionally biased region" description="Low complexity" evidence="2">
    <location>
        <begin position="36"/>
        <end position="49"/>
    </location>
</feature>
<feature type="coiled-coil region" evidence="1">
    <location>
        <begin position="406"/>
        <end position="458"/>
    </location>
</feature>
<feature type="region of interest" description="Disordered" evidence="2">
    <location>
        <begin position="216"/>
        <end position="235"/>
    </location>
</feature>
<feature type="compositionally biased region" description="Polar residues" evidence="2">
    <location>
        <begin position="1645"/>
        <end position="1663"/>
    </location>
</feature>
<reference evidence="4" key="1">
    <citation type="submission" date="2025-08" db="UniProtKB">
        <authorList>
            <consortium name="Ensembl"/>
        </authorList>
    </citation>
    <scope>IDENTIFICATION</scope>
</reference>
<reference evidence="4" key="2">
    <citation type="submission" date="2025-09" db="UniProtKB">
        <authorList>
            <consortium name="Ensembl"/>
        </authorList>
    </citation>
    <scope>IDENTIFICATION</scope>
</reference>
<dbReference type="PANTHER" id="PTHR10337:SF6">
    <property type="entry name" value="CENTROSOMAL PROTEIN OF 152 KDA"/>
    <property type="match status" value="1"/>
</dbReference>
<feature type="domain" description="CEP152 CEP63 binding coiled coil" evidence="3">
    <location>
        <begin position="1330"/>
        <end position="1380"/>
    </location>
</feature>
<evidence type="ECO:0000259" key="3">
    <source>
        <dbReference type="Pfam" id="PF25770"/>
    </source>
</evidence>
<dbReference type="InterPro" id="IPR051235">
    <property type="entry name" value="CEP152/SHC-Transforming"/>
</dbReference>
<keyword evidence="5" id="KW-1185">Reference proteome</keyword>
<dbReference type="GO" id="GO:0005813">
    <property type="term" value="C:centrosome"/>
    <property type="evidence" value="ECO:0007669"/>
    <property type="project" value="TreeGrafter"/>
</dbReference>
<feature type="coiled-coil region" evidence="1">
    <location>
        <begin position="263"/>
        <end position="360"/>
    </location>
</feature>
<evidence type="ECO:0000313" key="4">
    <source>
        <dbReference type="Ensembl" id="ENSLLEP00000032990.1"/>
    </source>
</evidence>
<evidence type="ECO:0000256" key="2">
    <source>
        <dbReference type="SAM" id="MobiDB-lite"/>
    </source>
</evidence>
<sequence>MNLTRNVSMTSDRIFPLLFLQLQQLLTDLPHDMLDDSLSSSPEPNYSDSSGREASEHSPHWDHDRSWDSRPGIPNRQIPQYSNGYSTNQYGTDYGGKNEHGRNLAAGETMSNGCHAVHRDDERDTLYVNYNYPKVHSNDQSNVEDFHNDIQYDAPDPCSNSDLYHLPEDFQPYTNGHHQGEGFQASDKEHFQRFVTSEGTHSQPSESVQVKYHPYPLNAPQKDLKTQDPARSEDHYDDLQREFLETGESSASNLQFVQLQILYKARGRQLHELSEKLEESQQQMRYLNHQLVMVKDGKDGLAISLKESQVLLQNARETEVQLKGQMTALEKTIEGLTSKDEQLRKELKIAKVAMESMQQQVLDMCRSDSIQRAREQHEAVVSMLTLKHDEQVFMLQQKLDSVNTALQQQKDECCRLENKVTQAERKLEECKVEKTEIINRLTKSLEESQNQCANLLQTGSIQEATQLRLQLQQIQSSKNITDGMNKALQDEIGELKEQITMYESSASLGVFTSGSEQEDLSDSYVDLGIKKVNWRKSQFQRTIHRNGMRKDLSPDDLLNELKRELERCLNGNRVKRQQIIQLQSDLKVCRSKTEEMKMSLEKAEKNARDCEIRSGSLERQLGPEFLYGQSSNEALKEEIRKLQSERQLLQQEIEKHLLCIKELKENEEKMKVANQELCNEMRGMIQDFDRDKKEAIERCERTYEQHHEDIRKHLQTELFENFALEKEHLCQHYEEKISRLQSQVDEITNEMTAVQECYITVCKEKHTLEQTVQENVQAQLQINEGKIKAKLQKEYENALQTLKTELENKYEITLSRVKAEWENEKQLGIKQQIEAFVKLSKSDWIKEQQQVTENIIRNVENEWKHKLEEALEHAKSKTVPNLAELSVQTDQTLVLDLENKLQDALKDKERAVHEVRRELALQYHEDISKQVESALIKARARWLQELTSLPEYKTNLKLEHENLEQLHELNVKQQITEAVAAAEVNWRTKGDQADCTIRQKEFQKTASIQRELEQKNEECQALLKAELAKARAQWNKEKQEEIQQLQAQNEDDYRAFLDAQRTKISDVMSMAKGDFEKQKAELAAQKEADIKEQLNQNLKQWASEATQRLRDHENKILSETELILAEIHDEMVDKRIKDRLNVSRSLHLPVFDQLRTCLQRAIKGIVYKVLSTAKHEWDQKPDSGRAYHPSFPSSTPNGDVHETAEKSHVEELTGGGVQTGARNENLKRKDDGHECSRCAWCLLRIEKLKKECHELRVKLDKACRHLQQAVKEQKLKAEQIKEHETHAESIRRENKALLKKLEEIKTLKTQPSVPVQGDGSGCALCRGNALEEMRAQYIKAVDKIKNDMLRYIHDSKGRAAEMLKSEVLRERQETARKMRKYYLTCLQQLLKDDGKNEGAEKKIMNAASKLATMAKVLETPISQKCQNKTIRTAVTLGNCVSPDTAQAEIDSQKPPCTWATHRPEDRPTEQNTMEELIKRHKREKAEGSNARNNKEAVPPRTDQSSKHFRKDYPDLDIAHSCNLYSVGSKFSAMTALENTGFTCLDAKAQAEYVAFPSQGEPSFLQCLKTYRGCTDLQTKPDKQRFDIQETPVRDENASNDWSFVTDKGQIPSQSVQCSSKSFKLQQTSIHPESFSAPGLFCLSQGIQDPSGSGSEGQHYSSSTVKRRDQDASTQPSNKNIGLHLTAVKNSADSKRSADPSRVNNLPSRKLLQNYVSPRQDSGIDSPFSDFHALK</sequence>
<feature type="coiled-coil region" evidence="1">
    <location>
        <begin position="1005"/>
        <end position="1115"/>
    </location>
</feature>
<proteinExistence type="predicted"/>
<dbReference type="Ensembl" id="ENSLLET00000034256.1">
    <property type="protein sequence ID" value="ENSLLEP00000032990.1"/>
    <property type="gene ID" value="ENSLLEG00000020898.1"/>
</dbReference>
<dbReference type="InterPro" id="IPR057659">
    <property type="entry name" value="CEP152_CC"/>
</dbReference>
<dbReference type="OrthoDB" id="10064205at2759"/>
<protein>
    <submittedName>
        <fullName evidence="4">Centrosomal protein 152</fullName>
    </submittedName>
</protein>
<feature type="compositionally biased region" description="Basic and acidic residues" evidence="2">
    <location>
        <begin position="50"/>
        <end position="68"/>
    </location>
</feature>
<dbReference type="GeneTree" id="ENSGT00950000182870"/>
<feature type="compositionally biased region" description="Basic and acidic residues" evidence="2">
    <location>
        <begin position="222"/>
        <end position="235"/>
    </location>
</feature>
<feature type="region of interest" description="Disordered" evidence="2">
    <location>
        <begin position="1179"/>
        <end position="1229"/>
    </location>
</feature>
<keyword evidence="1" id="KW-0175">Coiled coil</keyword>
<feature type="region of interest" description="Disordered" evidence="2">
    <location>
        <begin position="33"/>
        <end position="91"/>
    </location>
</feature>
<name>A0A8C5Q5I4_9ANUR</name>
<feature type="compositionally biased region" description="Basic and acidic residues" evidence="2">
    <location>
        <begin position="1199"/>
        <end position="1211"/>
    </location>
</feature>
<organism evidence="4 5">
    <name type="scientific">Leptobrachium leishanense</name>
    <name type="common">Leishan spiny toad</name>
    <dbReference type="NCBI Taxonomy" id="445787"/>
    <lineage>
        <taxon>Eukaryota</taxon>
        <taxon>Metazoa</taxon>
        <taxon>Chordata</taxon>
        <taxon>Craniata</taxon>
        <taxon>Vertebrata</taxon>
        <taxon>Euteleostomi</taxon>
        <taxon>Amphibia</taxon>
        <taxon>Batrachia</taxon>
        <taxon>Anura</taxon>
        <taxon>Pelobatoidea</taxon>
        <taxon>Megophryidae</taxon>
        <taxon>Leptobrachium</taxon>
    </lineage>
</organism>
<evidence type="ECO:0000313" key="5">
    <source>
        <dbReference type="Proteomes" id="UP000694569"/>
    </source>
</evidence>